<dbReference type="EMBL" id="FQUZ01000014">
    <property type="protein sequence ID" value="SHF16549.1"/>
    <property type="molecule type" value="Genomic_DNA"/>
</dbReference>
<evidence type="ECO:0000256" key="1">
    <source>
        <dbReference type="SAM" id="Phobius"/>
    </source>
</evidence>
<dbReference type="Pfam" id="PF07584">
    <property type="entry name" value="BatA"/>
    <property type="match status" value="1"/>
</dbReference>
<reference evidence="3 4" key="1">
    <citation type="submission" date="2016-11" db="EMBL/GenBank/DDBJ databases">
        <authorList>
            <person name="Jaros S."/>
            <person name="Januszkiewicz K."/>
            <person name="Wedrychowicz H."/>
        </authorList>
    </citation>
    <scope>NUCLEOTIDE SEQUENCE [LARGE SCALE GENOMIC DNA]</scope>
    <source>
        <strain evidence="3 4">DSM 16112</strain>
    </source>
</reference>
<dbReference type="NCBIfam" id="TIGR02226">
    <property type="entry name" value="two_anch"/>
    <property type="match status" value="1"/>
</dbReference>
<evidence type="ECO:0000313" key="4">
    <source>
        <dbReference type="Proteomes" id="UP000184327"/>
    </source>
</evidence>
<dbReference type="RefSeq" id="WP_073356023.1">
    <property type="nucleotide sequence ID" value="NZ_FQUZ01000014.1"/>
</dbReference>
<feature type="transmembrane region" description="Helical" evidence="1">
    <location>
        <begin position="6"/>
        <end position="25"/>
    </location>
</feature>
<gene>
    <name evidence="3" type="ORF">SAMN02745117_01441</name>
</gene>
<organism evidence="3 4">
    <name type="scientific">Lampropedia hyalina DSM 16112</name>
    <dbReference type="NCBI Taxonomy" id="1122156"/>
    <lineage>
        <taxon>Bacteria</taxon>
        <taxon>Pseudomonadati</taxon>
        <taxon>Pseudomonadota</taxon>
        <taxon>Betaproteobacteria</taxon>
        <taxon>Burkholderiales</taxon>
        <taxon>Comamonadaceae</taxon>
        <taxon>Lampropedia</taxon>
    </lineage>
</organism>
<keyword evidence="1" id="KW-1133">Transmembrane helix</keyword>
<dbReference type="InterPro" id="IPR024163">
    <property type="entry name" value="Aerotolerance_reg_N"/>
</dbReference>
<evidence type="ECO:0000259" key="2">
    <source>
        <dbReference type="Pfam" id="PF07584"/>
    </source>
</evidence>
<keyword evidence="1 3" id="KW-0812">Transmembrane</keyword>
<accession>A0A1M4ZER2</accession>
<proteinExistence type="predicted"/>
<dbReference type="AlphaFoldDB" id="A0A1M4ZER2"/>
<sequence length="401" mass="44014">MNLLYPAFAWAGGALAAAVFALHWLTTRQRQPVAFPTLRFIPAGALQTTALQLRLSDRRLLLLRLLIVLLLGFAFAQPQWQPPGSVARLLLVDGSASVARSDAWREQVLAAANAADRVLVYDGTVHTLDEAADVQAFVQQPAPAQAIGPLSPALLAALQHGQALRERARRVDVSIISPFLAASFDAATPEIRALWPGELELQTVAAETDAQTLASAFLPVEVHWADRAAAHPDNPWQARPQPEPHNGVYTEAATLLAPFQRRWQLAEPLPTDSRVIAWWIDGEPAAIERTRHGVRQRWLAFSLPEQGDATLRPAFVRFNEWLESPADLPFGQVPLTAQELQAFVQAPANPPEPDPSMQTRPLALWLLGLALLLVLLEPLLRRWLAEARQSAAVTEAGETRQ</sequence>
<dbReference type="OrthoDB" id="9838702at2"/>
<feature type="domain" description="Aerotolerance regulator N-terminal" evidence="2">
    <location>
        <begin position="1"/>
        <end position="78"/>
    </location>
</feature>
<dbReference type="STRING" id="1122156.SAMN02745117_01441"/>
<dbReference type="Proteomes" id="UP000184327">
    <property type="component" value="Unassembled WGS sequence"/>
</dbReference>
<protein>
    <submittedName>
        <fullName evidence="3">N-terminal double-transmembrane domain-containing protein</fullName>
    </submittedName>
</protein>
<keyword evidence="1" id="KW-0472">Membrane</keyword>
<feature type="transmembrane region" description="Helical" evidence="1">
    <location>
        <begin position="61"/>
        <end position="80"/>
    </location>
</feature>
<evidence type="ECO:0000313" key="3">
    <source>
        <dbReference type="EMBL" id="SHF16549.1"/>
    </source>
</evidence>
<name>A0A1M4ZER2_9BURK</name>
<feature type="transmembrane region" description="Helical" evidence="1">
    <location>
        <begin position="362"/>
        <end position="380"/>
    </location>
</feature>
<keyword evidence="4" id="KW-1185">Reference proteome</keyword>
<dbReference type="InterPro" id="IPR011933">
    <property type="entry name" value="Double_TM_dom"/>
</dbReference>